<sequence length="130" mass="14192">MNMLASIKVEGGPTGRLVLTHRSYDWNVVLGIGRVQQRVESAGPGRYLASHGIELLLCELALGKVVKGQQLTEAEHAQRGHVLAGGHGLKAHKRNLHGQNGAEHVHGRVGHVQPVRKPSHNHQDQNVQRN</sequence>
<evidence type="ECO:0000313" key="1">
    <source>
        <dbReference type="EMBL" id="RNA39800.1"/>
    </source>
</evidence>
<accession>A0A3M7SW44</accession>
<reference evidence="1 2" key="1">
    <citation type="journal article" date="2018" name="Sci. Rep.">
        <title>Genomic signatures of local adaptation to the degree of environmental predictability in rotifers.</title>
        <authorList>
            <person name="Franch-Gras L."/>
            <person name="Hahn C."/>
            <person name="Garcia-Roger E.M."/>
            <person name="Carmona M.J."/>
            <person name="Serra M."/>
            <person name="Gomez A."/>
        </authorList>
    </citation>
    <scope>NUCLEOTIDE SEQUENCE [LARGE SCALE GENOMIC DNA]</scope>
    <source>
        <strain evidence="1">HYR1</strain>
    </source>
</reference>
<dbReference type="Proteomes" id="UP000276133">
    <property type="component" value="Unassembled WGS sequence"/>
</dbReference>
<dbReference type="EMBL" id="REGN01000703">
    <property type="protein sequence ID" value="RNA39800.1"/>
    <property type="molecule type" value="Genomic_DNA"/>
</dbReference>
<keyword evidence="2" id="KW-1185">Reference proteome</keyword>
<comment type="caution">
    <text evidence="1">The sequence shown here is derived from an EMBL/GenBank/DDBJ whole genome shotgun (WGS) entry which is preliminary data.</text>
</comment>
<gene>
    <name evidence="1" type="ORF">BpHYR1_034396</name>
</gene>
<proteinExistence type="predicted"/>
<protein>
    <submittedName>
        <fullName evidence="1">Uncharacterized protein</fullName>
    </submittedName>
</protein>
<name>A0A3M7SW44_BRAPC</name>
<dbReference type="AlphaFoldDB" id="A0A3M7SW44"/>
<evidence type="ECO:0000313" key="2">
    <source>
        <dbReference type="Proteomes" id="UP000276133"/>
    </source>
</evidence>
<organism evidence="1 2">
    <name type="scientific">Brachionus plicatilis</name>
    <name type="common">Marine rotifer</name>
    <name type="synonym">Brachionus muelleri</name>
    <dbReference type="NCBI Taxonomy" id="10195"/>
    <lineage>
        <taxon>Eukaryota</taxon>
        <taxon>Metazoa</taxon>
        <taxon>Spiralia</taxon>
        <taxon>Gnathifera</taxon>
        <taxon>Rotifera</taxon>
        <taxon>Eurotatoria</taxon>
        <taxon>Monogononta</taxon>
        <taxon>Pseudotrocha</taxon>
        <taxon>Ploima</taxon>
        <taxon>Brachionidae</taxon>
        <taxon>Brachionus</taxon>
    </lineage>
</organism>